<sequence length="290" mass="31992">MSQKKAPLQLRQPGENVPARDGRQQLSVLRVRWHVNEQRTPAGTARPPIVLPAQVANVQRLVRPDLLPSRRPAQFVRTPQRRFEYGRVRFFHPRLVAGHHKVDDPGRPRCNAIVAQYDLQPGIEVGHDAERAGGSGRLAQLGQQLVHAGPLPPADPPPVVRVVVDQLLRDGAQERRRDGLMAVGAGGRGVHYHALDQRAPPPAPAFLAAGRSAALGPEVRVLLLHRPEAAPERGANLVLAQRKPEPRLQHRVDDVGVVPLRADRVLQQRVGHIERDQPEPGQIVPNWGVE</sequence>
<evidence type="ECO:0000313" key="2">
    <source>
        <dbReference type="EnsemblMetazoa" id="ACOM022724-PA.1"/>
    </source>
</evidence>
<dbReference type="Proteomes" id="UP000075882">
    <property type="component" value="Unassembled WGS sequence"/>
</dbReference>
<dbReference type="AlphaFoldDB" id="A0A8W7NZJ6"/>
<name>A0A8W7NZJ6_ANOCL</name>
<reference evidence="2" key="1">
    <citation type="submission" date="2022-08" db="UniProtKB">
        <authorList>
            <consortium name="EnsemblMetazoa"/>
        </authorList>
    </citation>
    <scope>IDENTIFICATION</scope>
</reference>
<organism evidence="2">
    <name type="scientific">Anopheles coluzzii</name>
    <name type="common">African malaria mosquito</name>
    <dbReference type="NCBI Taxonomy" id="1518534"/>
    <lineage>
        <taxon>Eukaryota</taxon>
        <taxon>Metazoa</taxon>
        <taxon>Ecdysozoa</taxon>
        <taxon>Arthropoda</taxon>
        <taxon>Hexapoda</taxon>
        <taxon>Insecta</taxon>
        <taxon>Pterygota</taxon>
        <taxon>Neoptera</taxon>
        <taxon>Endopterygota</taxon>
        <taxon>Diptera</taxon>
        <taxon>Nematocera</taxon>
        <taxon>Culicoidea</taxon>
        <taxon>Culicidae</taxon>
        <taxon>Anophelinae</taxon>
        <taxon>Anopheles</taxon>
    </lineage>
</organism>
<protein>
    <submittedName>
        <fullName evidence="2">Uncharacterized protein</fullName>
    </submittedName>
</protein>
<feature type="region of interest" description="Disordered" evidence="1">
    <location>
        <begin position="1"/>
        <end position="23"/>
    </location>
</feature>
<accession>A0A8W7NZJ6</accession>
<proteinExistence type="predicted"/>
<dbReference type="EnsemblMetazoa" id="ACOM022724-RA">
    <property type="protein sequence ID" value="ACOM022724-PA.1"/>
    <property type="gene ID" value="ACOM022724"/>
</dbReference>
<evidence type="ECO:0000256" key="1">
    <source>
        <dbReference type="SAM" id="MobiDB-lite"/>
    </source>
</evidence>